<evidence type="ECO:0000313" key="1">
    <source>
        <dbReference type="EMBL" id="UYU66717.1"/>
    </source>
</evidence>
<proteinExistence type="predicted"/>
<dbReference type="EMBL" id="CP083680">
    <property type="protein sequence ID" value="UYU66717.1"/>
    <property type="molecule type" value="Genomic_DNA"/>
</dbReference>
<protein>
    <submittedName>
        <fullName evidence="1">DUF4238 domain-containing protein</fullName>
    </submittedName>
</protein>
<gene>
    <name evidence="1" type="ORF">KQP68_00080</name>
</gene>
<evidence type="ECO:0000313" key="2">
    <source>
        <dbReference type="Proteomes" id="UP001156218"/>
    </source>
</evidence>
<name>A0ABD7U392_BACT4</name>
<dbReference type="Proteomes" id="UP001156218">
    <property type="component" value="Chromosome"/>
</dbReference>
<reference evidence="1 2" key="1">
    <citation type="submission" date="2021-06" db="EMBL/GenBank/DDBJ databases">
        <title>Interrogation of the integrated mobile genetic elements in gut-associated Bacteroides with a consensus prediction approach.</title>
        <authorList>
            <person name="Campbell D.E."/>
            <person name="Leigh J.R."/>
            <person name="Kim T."/>
            <person name="England W."/>
            <person name="Whitaker R.J."/>
            <person name="Degnan P.H."/>
        </authorList>
    </citation>
    <scope>NUCLEOTIDE SEQUENCE [LARGE SCALE GENOMIC DNA]</scope>
    <source>
        <strain evidence="1 2">WAL8669</strain>
    </source>
</reference>
<sequence>MVSKKRHHYIPKFYLKRFSINNEGKSLGLYNLNNGKFIQSAPLKNQAYENFLYGEDDEIENALARMENIIAKMFYYWTEEKIFCPPPVGTNGFKLLRQFILYQAYRTPKSGNNIMEALNQGAKTFVKEFKPELWERLKNGTLVHENPVLLGLFHSIEYEHLLDFLDCKFLVNLSVLSFITSDAPVILYNQLMEQAGSYMGATGLVAKGLQILYPIHPRLMICLYDSNVYDFGNGCTNCCSTESVEDIHQLNGLQLINSNSQLFFDDSVSEEYIKELLNHFEEYRKTAKNINRIINQGSQKFFLTSSEDAHIDLDLTFFKLKVNPNDYRNEITPLRHPSLKRPSQK</sequence>
<dbReference type="InterPro" id="IPR025332">
    <property type="entry name" value="DUF4238"/>
</dbReference>
<dbReference type="RefSeq" id="WP_217045031.1">
    <property type="nucleotide sequence ID" value="NZ_CP083680.1"/>
</dbReference>
<accession>A0ABD7U392</accession>
<dbReference type="Pfam" id="PF14022">
    <property type="entry name" value="DUF4238"/>
    <property type="match status" value="1"/>
</dbReference>
<organism evidence="1 2">
    <name type="scientific">Bacteroides thetaiotaomicron</name>
    <dbReference type="NCBI Taxonomy" id="818"/>
    <lineage>
        <taxon>Bacteria</taxon>
        <taxon>Pseudomonadati</taxon>
        <taxon>Bacteroidota</taxon>
        <taxon>Bacteroidia</taxon>
        <taxon>Bacteroidales</taxon>
        <taxon>Bacteroidaceae</taxon>
        <taxon>Bacteroides</taxon>
    </lineage>
</organism>
<dbReference type="AlphaFoldDB" id="A0ABD7U392"/>